<keyword evidence="2" id="KW-0201">Cytochrome c-type biogenesis</keyword>
<proteinExistence type="predicted"/>
<sequence length="408" mass="46415">MNKLLGMRNCLWCIVLLFVFACQEKEAKTLEIGTYRGNLIAQDNQAMPFIFEVTSSTTLKIYNADEVIEVDEISYSNDSVYIRLPYFETVIAAKFDGNNFHGQWIEEDRDRSVAFFSEYGVQQRFDKPNTEKYVDVSGVWEMEFNDYGNIYPAKAVLEQNGNNVTGNIRTPTGDYRFLEGIVDADTLKISTFDGAHAFLFKAHVTDSSMVGGFYSGNHSLETFVGKPNPEFELPDAYTLTFINEGYDTFNFSFPDLEDNIVSFTDEKFKDKVVLVQIMGSYCPNCLDETKFYSKFYEANKDKGLEIVALAFENAKTKEKAIKGITRMKERVGLNYDILLAQIGTNDKGKAQEKMPMLNKVVSYPTTIYLDRTGKVRKIHTGFNGPATGEKYLSFQKEFNAFIETLLSE</sequence>
<evidence type="ECO:0000256" key="4">
    <source>
        <dbReference type="ARBA" id="ARBA00023284"/>
    </source>
</evidence>
<dbReference type="RefSeq" id="WP_347921995.1">
    <property type="nucleotide sequence ID" value="NZ_CP157199.1"/>
</dbReference>
<dbReference type="Gene3D" id="3.40.30.10">
    <property type="entry name" value="Glutaredoxin"/>
    <property type="match status" value="1"/>
</dbReference>
<dbReference type="InterPro" id="IPR013766">
    <property type="entry name" value="Thioredoxin_domain"/>
</dbReference>
<dbReference type="SUPFAM" id="SSF52833">
    <property type="entry name" value="Thioredoxin-like"/>
    <property type="match status" value="1"/>
</dbReference>
<evidence type="ECO:0000313" key="7">
    <source>
        <dbReference type="EMBL" id="XBG59966.1"/>
    </source>
</evidence>
<evidence type="ECO:0000256" key="2">
    <source>
        <dbReference type="ARBA" id="ARBA00022748"/>
    </source>
</evidence>
<evidence type="ECO:0000256" key="3">
    <source>
        <dbReference type="ARBA" id="ARBA00023157"/>
    </source>
</evidence>
<dbReference type="CDD" id="cd02966">
    <property type="entry name" value="TlpA_like_family"/>
    <property type="match status" value="1"/>
</dbReference>
<dbReference type="AlphaFoldDB" id="A0AAU7BPD9"/>
<keyword evidence="5" id="KW-0732">Signal</keyword>
<feature type="domain" description="Thioredoxin" evidence="6">
    <location>
        <begin position="222"/>
        <end position="400"/>
    </location>
</feature>
<protein>
    <submittedName>
        <fullName evidence="7">TlpA disulfide reductase family protein</fullName>
    </submittedName>
</protein>
<organism evidence="7">
    <name type="scientific">Pontimicrobium sp. SW4</name>
    <dbReference type="NCBI Taxonomy" id="3153519"/>
    <lineage>
        <taxon>Bacteria</taxon>
        <taxon>Pseudomonadati</taxon>
        <taxon>Bacteroidota</taxon>
        <taxon>Flavobacteriia</taxon>
        <taxon>Flavobacteriales</taxon>
        <taxon>Flavobacteriaceae</taxon>
        <taxon>Pontimicrobium</taxon>
    </lineage>
</organism>
<comment type="subcellular location">
    <subcellularLocation>
        <location evidence="1">Cell envelope</location>
    </subcellularLocation>
</comment>
<dbReference type="InterPro" id="IPR050553">
    <property type="entry name" value="Thioredoxin_ResA/DsbE_sf"/>
</dbReference>
<gene>
    <name evidence="7" type="ORF">ABGB03_08830</name>
</gene>
<keyword evidence="4" id="KW-0676">Redox-active center</keyword>
<reference evidence="7" key="1">
    <citation type="submission" date="2024-05" db="EMBL/GenBank/DDBJ databases">
        <title>Pontimicrobium maritimus sp. nov., isolated form sea water.</title>
        <authorList>
            <person name="Muhammad N."/>
            <person name="Vuong T.Q."/>
            <person name="Han H.L."/>
            <person name="Kim S.-G."/>
        </authorList>
    </citation>
    <scope>NUCLEOTIDE SEQUENCE</scope>
    <source>
        <strain evidence="7">SW4</strain>
    </source>
</reference>
<dbReference type="GO" id="GO:0030313">
    <property type="term" value="C:cell envelope"/>
    <property type="evidence" value="ECO:0007669"/>
    <property type="project" value="UniProtKB-SubCell"/>
</dbReference>
<dbReference type="PROSITE" id="PS51257">
    <property type="entry name" value="PROKAR_LIPOPROTEIN"/>
    <property type="match status" value="1"/>
</dbReference>
<dbReference type="InterPro" id="IPR013740">
    <property type="entry name" value="Redoxin"/>
</dbReference>
<dbReference type="PROSITE" id="PS51352">
    <property type="entry name" value="THIOREDOXIN_2"/>
    <property type="match status" value="1"/>
</dbReference>
<dbReference type="PANTHER" id="PTHR42852:SF6">
    <property type="entry name" value="THIOL:DISULFIDE INTERCHANGE PROTEIN DSBE"/>
    <property type="match status" value="1"/>
</dbReference>
<keyword evidence="3" id="KW-1015">Disulfide bond</keyword>
<feature type="signal peptide" evidence="5">
    <location>
        <begin position="1"/>
        <end position="21"/>
    </location>
</feature>
<evidence type="ECO:0000256" key="5">
    <source>
        <dbReference type="SAM" id="SignalP"/>
    </source>
</evidence>
<dbReference type="PANTHER" id="PTHR42852">
    <property type="entry name" value="THIOL:DISULFIDE INTERCHANGE PROTEIN DSBE"/>
    <property type="match status" value="1"/>
</dbReference>
<accession>A0AAU7BPD9</accession>
<evidence type="ECO:0000259" key="6">
    <source>
        <dbReference type="PROSITE" id="PS51352"/>
    </source>
</evidence>
<dbReference type="Pfam" id="PF08534">
    <property type="entry name" value="Redoxin"/>
    <property type="match status" value="1"/>
</dbReference>
<feature type="chain" id="PRO_5043694548" evidence="5">
    <location>
        <begin position="22"/>
        <end position="408"/>
    </location>
</feature>
<dbReference type="InterPro" id="IPR036249">
    <property type="entry name" value="Thioredoxin-like_sf"/>
</dbReference>
<name>A0AAU7BPD9_9FLAO</name>
<dbReference type="EMBL" id="CP157199">
    <property type="protein sequence ID" value="XBG59966.1"/>
    <property type="molecule type" value="Genomic_DNA"/>
</dbReference>
<dbReference type="GO" id="GO:0017004">
    <property type="term" value="P:cytochrome complex assembly"/>
    <property type="evidence" value="ECO:0007669"/>
    <property type="project" value="UniProtKB-KW"/>
</dbReference>
<evidence type="ECO:0000256" key="1">
    <source>
        <dbReference type="ARBA" id="ARBA00004196"/>
    </source>
</evidence>
<dbReference type="GO" id="GO:0016491">
    <property type="term" value="F:oxidoreductase activity"/>
    <property type="evidence" value="ECO:0007669"/>
    <property type="project" value="InterPro"/>
</dbReference>